<keyword evidence="6" id="KW-0449">Lipoprotein</keyword>
<gene>
    <name evidence="8" type="ORF">SAMN04488506_1322</name>
</gene>
<evidence type="ECO:0000313" key="9">
    <source>
        <dbReference type="Proteomes" id="UP000199136"/>
    </source>
</evidence>
<dbReference type="OrthoDB" id="9812878at2"/>
<dbReference type="Gene3D" id="3.40.190.10">
    <property type="entry name" value="Periplasmic binding protein-like II"/>
    <property type="match status" value="2"/>
</dbReference>
<feature type="signal peptide" evidence="7">
    <location>
        <begin position="1"/>
        <end position="20"/>
    </location>
</feature>
<evidence type="ECO:0000256" key="1">
    <source>
        <dbReference type="ARBA" id="ARBA00004635"/>
    </source>
</evidence>
<dbReference type="STRING" id="82801.SAMN04488506_1322"/>
<evidence type="ECO:0000256" key="4">
    <source>
        <dbReference type="ARBA" id="ARBA00023136"/>
    </source>
</evidence>
<evidence type="ECO:0000256" key="2">
    <source>
        <dbReference type="ARBA" id="ARBA00008973"/>
    </source>
</evidence>
<dbReference type="AlphaFoldDB" id="A0A1I5XB79"/>
<dbReference type="EMBL" id="FOXW01000004">
    <property type="protein sequence ID" value="SFQ29181.1"/>
    <property type="molecule type" value="Genomic_DNA"/>
</dbReference>
<dbReference type="PANTHER" id="PTHR30429:SF1">
    <property type="entry name" value="D-METHIONINE-BINDING LIPOPROTEIN METQ-RELATED"/>
    <property type="match status" value="1"/>
</dbReference>
<keyword evidence="5" id="KW-0564">Palmitate</keyword>
<keyword evidence="4" id="KW-0472">Membrane</keyword>
<dbReference type="GO" id="GO:0016020">
    <property type="term" value="C:membrane"/>
    <property type="evidence" value="ECO:0007669"/>
    <property type="project" value="UniProtKB-SubCell"/>
</dbReference>
<comment type="subcellular location">
    <subcellularLocation>
        <location evidence="1">Membrane</location>
        <topology evidence="1">Lipid-anchor</topology>
    </subcellularLocation>
</comment>
<reference evidence="8 9" key="1">
    <citation type="submission" date="2016-10" db="EMBL/GenBank/DDBJ databases">
        <authorList>
            <person name="de Groot N.N."/>
        </authorList>
    </citation>
    <scope>NUCLEOTIDE SEQUENCE [LARGE SCALE GENOMIC DNA]</scope>
    <source>
        <strain evidence="8 9">DSM 20581</strain>
    </source>
</reference>
<evidence type="ECO:0000256" key="6">
    <source>
        <dbReference type="ARBA" id="ARBA00023288"/>
    </source>
</evidence>
<protein>
    <submittedName>
        <fullName evidence="8">D-methionine transport system substrate-binding protein</fullName>
    </submittedName>
</protein>
<feature type="chain" id="PRO_5039279282" evidence="7">
    <location>
        <begin position="21"/>
        <end position="293"/>
    </location>
</feature>
<name>A0A1I5XB79_9LACT</name>
<dbReference type="InterPro" id="IPR004872">
    <property type="entry name" value="Lipoprotein_NlpA"/>
</dbReference>
<evidence type="ECO:0000313" key="8">
    <source>
        <dbReference type="EMBL" id="SFQ29181.1"/>
    </source>
</evidence>
<evidence type="ECO:0000256" key="3">
    <source>
        <dbReference type="ARBA" id="ARBA00022729"/>
    </source>
</evidence>
<dbReference type="SUPFAM" id="SSF53850">
    <property type="entry name" value="Periplasmic binding protein-like II"/>
    <property type="match status" value="1"/>
</dbReference>
<comment type="similarity">
    <text evidence="2">Belongs to the NlpA lipoprotein family.</text>
</comment>
<accession>A0A1I5XB79</accession>
<evidence type="ECO:0000256" key="7">
    <source>
        <dbReference type="SAM" id="SignalP"/>
    </source>
</evidence>
<dbReference type="PROSITE" id="PS51257">
    <property type="entry name" value="PROKAR_LIPOPROTEIN"/>
    <property type="match status" value="1"/>
</dbReference>
<organism evidence="8 9">
    <name type="scientific">Desemzia incerta</name>
    <dbReference type="NCBI Taxonomy" id="82801"/>
    <lineage>
        <taxon>Bacteria</taxon>
        <taxon>Bacillati</taxon>
        <taxon>Bacillota</taxon>
        <taxon>Bacilli</taxon>
        <taxon>Lactobacillales</taxon>
        <taxon>Carnobacteriaceae</taxon>
        <taxon>Desemzia</taxon>
    </lineage>
</organism>
<evidence type="ECO:0000256" key="5">
    <source>
        <dbReference type="ARBA" id="ARBA00023139"/>
    </source>
</evidence>
<keyword evidence="9" id="KW-1185">Reference proteome</keyword>
<dbReference type="Proteomes" id="UP000199136">
    <property type="component" value="Unassembled WGS sequence"/>
</dbReference>
<dbReference type="Pfam" id="PF03180">
    <property type="entry name" value="Lipoprotein_9"/>
    <property type="match status" value="1"/>
</dbReference>
<keyword evidence="3 7" id="KW-0732">Signal</keyword>
<dbReference type="RefSeq" id="WP_092480373.1">
    <property type="nucleotide sequence ID" value="NZ_FOXW01000004.1"/>
</dbReference>
<sequence>MKKRQSILSSMLITTAIVLAACGSTTGGASESVSSETSNPDESQTIVIGAQASDVQIWEYIAQTDAAKEAGVTLEVEEVNGGPQLNTATVEGEVDVNAFQSWAYLKSFNEESGADLTAFATTYLEPMGIYSDKFKAIEEVAEGSVVAIADNPSNASRGLLLLQAAGLITLPDEFDALGTTSDIIDNPKNLEFVEIDDTTGPRVLQDVDLVLIGNTIAMEGGLNVLEDSLFHEEISKDTKDNINILVTQKENADNEDILKLGELYHSEEAQEYIEEQFEGTKVPVQEEISYLEE</sequence>
<dbReference type="PANTHER" id="PTHR30429">
    <property type="entry name" value="D-METHIONINE-BINDING LIPOPROTEIN METQ"/>
    <property type="match status" value="1"/>
</dbReference>
<proteinExistence type="inferred from homology"/>